<feature type="domain" description="SNF2 N-terminal" evidence="4">
    <location>
        <begin position="88"/>
        <end position="152"/>
    </location>
</feature>
<dbReference type="STRING" id="229533.I1S9J6"/>
<dbReference type="InParanoid" id="I1S9J6"/>
<dbReference type="InterPro" id="IPR038718">
    <property type="entry name" value="SNF2-like_sf"/>
</dbReference>
<dbReference type="Proteomes" id="UP000070720">
    <property type="component" value="Chromosome 4"/>
</dbReference>
<dbReference type="VEuPathDB" id="FungiDB:FGRAMPH1_01G27729"/>
<organism evidence="5 7">
    <name type="scientific">Gibberella zeae (strain ATCC MYA-4620 / CBS 123657 / FGSC 9075 / NRRL 31084 / PH-1)</name>
    <name type="common">Wheat head blight fungus</name>
    <name type="synonym">Fusarium graminearum</name>
    <dbReference type="NCBI Taxonomy" id="229533"/>
    <lineage>
        <taxon>Eukaryota</taxon>
        <taxon>Fungi</taxon>
        <taxon>Dikarya</taxon>
        <taxon>Ascomycota</taxon>
        <taxon>Pezizomycotina</taxon>
        <taxon>Sordariomycetes</taxon>
        <taxon>Hypocreomycetidae</taxon>
        <taxon>Hypocreales</taxon>
        <taxon>Nectriaceae</taxon>
        <taxon>Fusarium</taxon>
    </lineage>
</organism>
<accession>A0A098DV06</accession>
<dbReference type="SUPFAM" id="SSF52540">
    <property type="entry name" value="P-loop containing nucleoside triphosphate hydrolases"/>
    <property type="match status" value="1"/>
</dbReference>
<sequence>MQNSQGLLPSQFCISALGADTTSTIQHHTDRRDDAGESEQNQNQQDRDDGDSDEYVPDDKSDTSSPHGEECPDTLTVASGDDEQEVTHFIDQLRAGIGMILAGPPGLGKTLSALATIAVSTAKTGSIKGPCIIVAPRSSCQQWMAEIETFFKHAPSSSKHTRQYYQARCESESPSALSLLQDPVLPTIFINIIFHSYRGSLIHRSNSLGTHPTIVTMPIGLGIYGGHLLDDRWEGNKSDKGKKQTPEEKLVNTVVEKMKGKLEEEAKKLAAKSPATSNSINMKPLPATPANLFSLMDEWRATQSHPMRRAASFSYAEQPPYYGQPYPRSSSRFRYDEQPGKSRARQSNQDFFSQCLEYSHAPYSWSTSASPYSAASPHVPPPPYTHTSTFNNSSYQPRMSSSIPYQSFPNRPPSPYHSYYAPLATSRYPSDLKHEASFYTPSYSKRHGASAPQIVISSKPYLHSRYPSGHEYLRTDVGFYPYNPDPNVNGLAWLSKKGFETQQDITVNFEDYDGFIRTHCPDARLLVPYQDLP</sequence>
<dbReference type="Pfam" id="PF00176">
    <property type="entry name" value="SNF2-rel_dom"/>
    <property type="match status" value="1"/>
</dbReference>
<dbReference type="RefSeq" id="XP_011328598.1">
    <property type="nucleotide sequence ID" value="XM_011330296.1"/>
</dbReference>
<dbReference type="KEGG" id="fgr:FGSG_13527"/>
<feature type="region of interest" description="Disordered" evidence="3">
    <location>
        <begin position="326"/>
        <end position="347"/>
    </location>
</feature>
<dbReference type="EMBL" id="HG970335">
    <property type="protein sequence ID" value="CEF85179.1"/>
    <property type="molecule type" value="Genomic_DNA"/>
</dbReference>
<dbReference type="OrthoDB" id="5076847at2759"/>
<evidence type="ECO:0000313" key="6">
    <source>
        <dbReference type="EnsemblFungi" id="CEF85179"/>
    </source>
</evidence>
<dbReference type="EnsemblFungi" id="CEF85179">
    <property type="protein sequence ID" value="CEF85179"/>
    <property type="gene ID" value="FGRRES_13527"/>
</dbReference>
<keyword evidence="2" id="KW-0067">ATP-binding</keyword>
<reference evidence="6" key="4">
    <citation type="submission" date="2017-01" db="UniProtKB">
        <authorList>
            <consortium name="EnsemblFungi"/>
        </authorList>
    </citation>
    <scope>IDENTIFICATION</scope>
    <source>
        <strain evidence="6">PH-1 / ATCC MYA-4620 / FGSC 9075 / NRRL 31084</strain>
    </source>
</reference>
<evidence type="ECO:0000256" key="2">
    <source>
        <dbReference type="ARBA" id="ARBA00022840"/>
    </source>
</evidence>
<dbReference type="Gene3D" id="3.40.50.10810">
    <property type="entry name" value="Tandem AAA-ATPase domain"/>
    <property type="match status" value="1"/>
</dbReference>
<evidence type="ECO:0000256" key="3">
    <source>
        <dbReference type="SAM" id="MobiDB-lite"/>
    </source>
</evidence>
<feature type="region of interest" description="Disordered" evidence="3">
    <location>
        <begin position="24"/>
        <end position="83"/>
    </location>
</feature>
<accession>I1S9J6</accession>
<reference evidence="6 7" key="2">
    <citation type="journal article" date="2010" name="Nature">
        <title>Comparative genomics reveals mobile pathogenicity chromosomes in Fusarium.</title>
        <authorList>
            <person name="Ma L.J."/>
            <person name="van der Does H.C."/>
            <person name="Borkovich K.A."/>
            <person name="Coleman J.J."/>
            <person name="Daboussi M.J."/>
            <person name="Di Pietro A."/>
            <person name="Dufresne M."/>
            <person name="Freitag M."/>
            <person name="Grabherr M."/>
            <person name="Henrissat B."/>
            <person name="Houterman P.M."/>
            <person name="Kang S."/>
            <person name="Shim W.B."/>
            <person name="Woloshuk C."/>
            <person name="Xie X."/>
            <person name="Xu J.R."/>
            <person name="Antoniw J."/>
            <person name="Baker S.E."/>
            <person name="Bluhm B.H."/>
            <person name="Breakspear A."/>
            <person name="Brown D.W."/>
            <person name="Butchko R.A."/>
            <person name="Chapman S."/>
            <person name="Coulson R."/>
            <person name="Coutinho P.M."/>
            <person name="Danchin E.G."/>
            <person name="Diener A."/>
            <person name="Gale L.R."/>
            <person name="Gardiner D.M."/>
            <person name="Goff S."/>
            <person name="Hammond-Kosack K.E."/>
            <person name="Hilburn K."/>
            <person name="Hua-Van A."/>
            <person name="Jonkers W."/>
            <person name="Kazan K."/>
            <person name="Kodira C.D."/>
            <person name="Koehrsen M."/>
            <person name="Kumar L."/>
            <person name="Lee Y.H."/>
            <person name="Li L."/>
            <person name="Manners J.M."/>
            <person name="Miranda-Saavedra D."/>
            <person name="Mukherjee M."/>
            <person name="Park G."/>
            <person name="Park J."/>
            <person name="Park S.Y."/>
            <person name="Proctor R.H."/>
            <person name="Regev A."/>
            <person name="Ruiz-Roldan M.C."/>
            <person name="Sain D."/>
            <person name="Sakthikumar S."/>
            <person name="Sykes S."/>
            <person name="Schwartz D.C."/>
            <person name="Turgeon B.G."/>
            <person name="Wapinski I."/>
            <person name="Yoder O."/>
            <person name="Young S."/>
            <person name="Zeng Q."/>
            <person name="Zhou S."/>
            <person name="Galagan J."/>
            <person name="Cuomo C.A."/>
            <person name="Kistler H.C."/>
            <person name="Rep M."/>
        </authorList>
    </citation>
    <scope>GENOME REANNOTATION</scope>
    <source>
        <strain evidence="7">ATCC MYA-4620 / CBS 123657 / FGSC 9075 / NRRL 31084 / PH-1</strain>
        <strain evidence="6">PH-1 / ATCC MYA-4620 / FGSC 9075 / NRRL 31084</strain>
    </source>
</reference>
<reference evidence="5 7" key="3">
    <citation type="journal article" date="2015" name="BMC Genomics">
        <title>The completed genome sequence of the pathogenic ascomycete fungus Fusarium graminearum.</title>
        <authorList>
            <person name="King R."/>
            <person name="Urban M."/>
            <person name="Hammond-Kosack M.C."/>
            <person name="Hassani-Pak K."/>
            <person name="Hammond-Kosack K.E."/>
        </authorList>
    </citation>
    <scope>NUCLEOTIDE SEQUENCE [LARGE SCALE GENOMIC DNA]</scope>
    <source>
        <strain evidence="7">ATCC MYA-4620 / CBS 123657 / FGSC 9075 / NRRL 31084 / PH-1</strain>
        <strain evidence="5">PH-1</strain>
    </source>
</reference>
<proteinExistence type="predicted"/>
<reference evidence="6 7" key="1">
    <citation type="journal article" date="2007" name="Science">
        <title>The Fusarium graminearum genome reveals a link between localized polymorphism and pathogen specialization.</title>
        <authorList>
            <person name="Cuomo C.A."/>
            <person name="Gueldener U."/>
            <person name="Xu J.-R."/>
            <person name="Trail F."/>
            <person name="Turgeon B.G."/>
            <person name="Di Pietro A."/>
            <person name="Walton J.D."/>
            <person name="Ma L.-J."/>
            <person name="Baker S.E."/>
            <person name="Rep M."/>
            <person name="Adam G."/>
            <person name="Antoniw J."/>
            <person name="Baldwin T."/>
            <person name="Calvo S.E."/>
            <person name="Chang Y.-L."/>
            <person name="DeCaprio D."/>
            <person name="Gale L.R."/>
            <person name="Gnerre S."/>
            <person name="Goswami R.S."/>
            <person name="Hammond-Kosack K."/>
            <person name="Harris L.J."/>
            <person name="Hilburn K."/>
            <person name="Kennell J.C."/>
            <person name="Kroken S."/>
            <person name="Magnuson J.K."/>
            <person name="Mannhaupt G."/>
            <person name="Mauceli E.W."/>
            <person name="Mewes H.-W."/>
            <person name="Mitterbauer R."/>
            <person name="Muehlbauer G."/>
            <person name="Muensterkoetter M."/>
            <person name="Nelson D."/>
            <person name="O'Donnell K."/>
            <person name="Ouellet T."/>
            <person name="Qi W."/>
            <person name="Quesneville H."/>
            <person name="Roncero M.I.G."/>
            <person name="Seong K.-Y."/>
            <person name="Tetko I.V."/>
            <person name="Urban M."/>
            <person name="Waalwijk C."/>
            <person name="Ward T.J."/>
            <person name="Yao J."/>
            <person name="Birren B.W."/>
            <person name="Kistler H.C."/>
        </authorList>
    </citation>
    <scope>NUCLEOTIDE SEQUENCE [LARGE SCALE GENOMIC DNA]</scope>
    <source>
        <strain evidence="7">ATCC MYA-4620 / CBS 123657 / FGSC 9075 / NRRL 31084 / PH-1</strain>
        <strain evidence="6">PH-1 / ATCC MYA-4620 / FGSC 9075 / NRRL 31084</strain>
    </source>
</reference>
<evidence type="ECO:0000313" key="5">
    <source>
        <dbReference type="EMBL" id="CEF85179.1"/>
    </source>
</evidence>
<dbReference type="InterPro" id="IPR000330">
    <property type="entry name" value="SNF2_N"/>
</dbReference>
<dbReference type="AlphaFoldDB" id="I1S9J6"/>
<dbReference type="HOGENOM" id="CLU_510939_0_0_1"/>
<gene>
    <name evidence="5" type="ORF">FGRAMPH1_01T27729</name>
</gene>
<name>I1S9J6_GIBZE</name>
<protein>
    <submittedName>
        <fullName evidence="5">Chromosome 4, complete genome</fullName>
    </submittedName>
</protein>
<keyword evidence="7" id="KW-1185">Reference proteome</keyword>
<dbReference type="GO" id="GO:0005524">
    <property type="term" value="F:ATP binding"/>
    <property type="evidence" value="ECO:0007669"/>
    <property type="project" value="InterPro"/>
</dbReference>
<evidence type="ECO:0000313" key="7">
    <source>
        <dbReference type="Proteomes" id="UP000070720"/>
    </source>
</evidence>
<keyword evidence="1" id="KW-0547">Nucleotide-binding</keyword>
<evidence type="ECO:0000256" key="1">
    <source>
        <dbReference type="ARBA" id="ARBA00022741"/>
    </source>
</evidence>
<dbReference type="InterPro" id="IPR027417">
    <property type="entry name" value="P-loop_NTPase"/>
</dbReference>
<feature type="compositionally biased region" description="Basic and acidic residues" evidence="3">
    <location>
        <begin position="57"/>
        <end position="70"/>
    </location>
</feature>
<evidence type="ECO:0000259" key="4">
    <source>
        <dbReference type="Pfam" id="PF00176"/>
    </source>
</evidence>